<keyword evidence="2" id="KW-0813">Transport</keyword>
<dbReference type="InterPro" id="IPR004720">
    <property type="entry name" value="PTS_IIB_sorbose-sp"/>
</dbReference>
<feature type="domain" description="PTS EIIB type-4" evidence="8">
    <location>
        <begin position="1"/>
        <end position="164"/>
    </location>
</feature>
<keyword evidence="10" id="KW-1185">Reference proteome</keyword>
<keyword evidence="6" id="KW-0598">Phosphotransferase system</keyword>
<evidence type="ECO:0000256" key="7">
    <source>
        <dbReference type="ARBA" id="ARBA00022777"/>
    </source>
</evidence>
<evidence type="ECO:0000256" key="2">
    <source>
        <dbReference type="ARBA" id="ARBA00022448"/>
    </source>
</evidence>
<dbReference type="Pfam" id="PF03830">
    <property type="entry name" value="PTSIIB_sorb"/>
    <property type="match status" value="1"/>
</dbReference>
<reference evidence="9 10" key="1">
    <citation type="journal article" date="2015" name="Genome Announc.">
        <title>Expanding the biotechnology potential of lactobacilli through comparative genomics of 213 strains and associated genera.</title>
        <authorList>
            <person name="Sun Z."/>
            <person name="Harris H.M."/>
            <person name="McCann A."/>
            <person name="Guo C."/>
            <person name="Argimon S."/>
            <person name="Zhang W."/>
            <person name="Yang X."/>
            <person name="Jeffery I.B."/>
            <person name="Cooney J.C."/>
            <person name="Kagawa T.F."/>
            <person name="Liu W."/>
            <person name="Song Y."/>
            <person name="Salvetti E."/>
            <person name="Wrobel A."/>
            <person name="Rasinkangas P."/>
            <person name="Parkhill J."/>
            <person name="Rea M.C."/>
            <person name="O'Sullivan O."/>
            <person name="Ritari J."/>
            <person name="Douillard F.P."/>
            <person name="Paul Ross R."/>
            <person name="Yang R."/>
            <person name="Briner A.E."/>
            <person name="Felis G.E."/>
            <person name="de Vos W.M."/>
            <person name="Barrangou R."/>
            <person name="Klaenhammer T.R."/>
            <person name="Caufield P.W."/>
            <person name="Cui Y."/>
            <person name="Zhang H."/>
            <person name="O'Toole P.W."/>
        </authorList>
    </citation>
    <scope>NUCLEOTIDE SEQUENCE [LARGE SCALE GENOMIC DNA]</scope>
    <source>
        <strain evidence="9 10">DSM 18527</strain>
    </source>
</reference>
<evidence type="ECO:0000313" key="10">
    <source>
        <dbReference type="Proteomes" id="UP000051236"/>
    </source>
</evidence>
<dbReference type="Gene3D" id="3.40.35.10">
    <property type="entry name" value="Phosphotransferase system, sorbose subfamily IIB component"/>
    <property type="match status" value="1"/>
</dbReference>
<name>X0PMK2_9LACO</name>
<gene>
    <name evidence="9" type="ORF">FC83_GL002005</name>
</gene>
<evidence type="ECO:0000256" key="6">
    <source>
        <dbReference type="ARBA" id="ARBA00022683"/>
    </source>
</evidence>
<dbReference type="GO" id="GO:0009401">
    <property type="term" value="P:phosphoenolpyruvate-dependent sugar phosphotransferase system"/>
    <property type="evidence" value="ECO:0007669"/>
    <property type="project" value="UniProtKB-KW"/>
</dbReference>
<dbReference type="Proteomes" id="UP000051236">
    <property type="component" value="Unassembled WGS sequence"/>
</dbReference>
<dbReference type="GO" id="GO:0008982">
    <property type="term" value="F:protein-N(PI)-phosphohistidine-sugar phosphotransferase activity"/>
    <property type="evidence" value="ECO:0007669"/>
    <property type="project" value="InterPro"/>
</dbReference>
<dbReference type="PROSITE" id="PS51101">
    <property type="entry name" value="PTS_EIIB_TYPE_4"/>
    <property type="match status" value="1"/>
</dbReference>
<dbReference type="InterPro" id="IPR036667">
    <property type="entry name" value="PTS_IIB_sorbose-sp_sf"/>
</dbReference>
<dbReference type="PATRIC" id="fig|1423734.3.peg.2029"/>
<keyword evidence="4" id="KW-0762">Sugar transport</keyword>
<evidence type="ECO:0000259" key="8">
    <source>
        <dbReference type="PROSITE" id="PS51101"/>
    </source>
</evidence>
<proteinExistence type="predicted"/>
<dbReference type="AlphaFoldDB" id="X0PMK2"/>
<dbReference type="RefSeq" id="WP_035451177.1">
    <property type="nucleotide sequence ID" value="NZ_AZGA01000020.1"/>
</dbReference>
<dbReference type="OrthoDB" id="9788818at2"/>
<accession>X0PMK2</accession>
<dbReference type="EMBL" id="AZGA01000020">
    <property type="protein sequence ID" value="KRM34867.1"/>
    <property type="molecule type" value="Genomic_DNA"/>
</dbReference>
<evidence type="ECO:0000256" key="1">
    <source>
        <dbReference type="ARBA" id="ARBA00004496"/>
    </source>
</evidence>
<evidence type="ECO:0000256" key="5">
    <source>
        <dbReference type="ARBA" id="ARBA00022679"/>
    </source>
</evidence>
<organism evidence="9 10">
    <name type="scientific">Agrilactobacillus composti DSM 18527 = JCM 14202</name>
    <dbReference type="NCBI Taxonomy" id="1423734"/>
    <lineage>
        <taxon>Bacteria</taxon>
        <taxon>Bacillati</taxon>
        <taxon>Bacillota</taxon>
        <taxon>Bacilli</taxon>
        <taxon>Lactobacillales</taxon>
        <taxon>Lactobacillaceae</taxon>
        <taxon>Agrilactobacillus</taxon>
    </lineage>
</organism>
<dbReference type="GO" id="GO:0005737">
    <property type="term" value="C:cytoplasm"/>
    <property type="evidence" value="ECO:0007669"/>
    <property type="project" value="UniProtKB-SubCell"/>
</dbReference>
<dbReference type="GO" id="GO:0016301">
    <property type="term" value="F:kinase activity"/>
    <property type="evidence" value="ECO:0007669"/>
    <property type="project" value="UniProtKB-KW"/>
</dbReference>
<evidence type="ECO:0000313" key="9">
    <source>
        <dbReference type="EMBL" id="KRM34867.1"/>
    </source>
</evidence>
<protein>
    <recommendedName>
        <fullName evidence="8">PTS EIIB type-4 domain-containing protein</fullName>
    </recommendedName>
</protein>
<keyword evidence="5" id="KW-0808">Transferase</keyword>
<evidence type="ECO:0000256" key="3">
    <source>
        <dbReference type="ARBA" id="ARBA00022490"/>
    </source>
</evidence>
<keyword evidence="3" id="KW-0963">Cytoplasm</keyword>
<keyword evidence="7" id="KW-0418">Kinase</keyword>
<dbReference type="eggNOG" id="COG3444">
    <property type="taxonomic scope" value="Bacteria"/>
</dbReference>
<evidence type="ECO:0000256" key="4">
    <source>
        <dbReference type="ARBA" id="ARBA00022597"/>
    </source>
</evidence>
<dbReference type="STRING" id="1423734.FC83_GL002005"/>
<sequence length="164" mass="18095">MIEMMRVDDRLIHGQVALLWTKQLGLDRIIVANDKAAASDIQKNALLLAAPAKVKVAIVPVKKAIAMANDPRGARFKMLVLVNNVNDLYQIVQQVDPGDTKVDIANVGRVSGDIENKHKINETVYLNDEELAQVKEINTLAKNFVYQPLPTDSPKPFASLLKGE</sequence>
<comment type="caution">
    <text evidence="9">The sequence shown here is derived from an EMBL/GenBank/DDBJ whole genome shotgun (WGS) entry which is preliminary data.</text>
</comment>
<dbReference type="SUPFAM" id="SSF52728">
    <property type="entry name" value="PTS IIb component"/>
    <property type="match status" value="1"/>
</dbReference>
<comment type="subcellular location">
    <subcellularLocation>
        <location evidence="1">Cytoplasm</location>
    </subcellularLocation>
</comment>